<dbReference type="AlphaFoldDB" id="Q03WS0"/>
<organism evidence="1 2">
    <name type="scientific">Leuconostoc mesenteroides subsp. mesenteroides (strain ATCC 8293 / DSM 20343 / BCRC 11652 / CCM 1803 / JCM 6124 / NCDO 523 / NBRC 100496 / NCIMB 8023 / NCTC 12954 / NRRL B-1118 / 37Y)</name>
    <dbReference type="NCBI Taxonomy" id="203120"/>
    <lineage>
        <taxon>Bacteria</taxon>
        <taxon>Bacillati</taxon>
        <taxon>Bacillota</taxon>
        <taxon>Bacilli</taxon>
        <taxon>Lactobacillales</taxon>
        <taxon>Lactobacillaceae</taxon>
        <taxon>Leuconostoc</taxon>
    </lineage>
</organism>
<sequence length="80" mass="9175">MTINDYLAIYVNDKSDQYHHLPAPSVAQKITSILSGRFTPKTFDQNRKEMLADKFEVTDAGLEKLLEVITIDDKSFEKIK</sequence>
<keyword evidence="2" id="KW-1185">Reference proteome</keyword>
<dbReference type="EMBL" id="CP000414">
    <property type="protein sequence ID" value="ABJ62352.1"/>
    <property type="molecule type" value="Genomic_DNA"/>
</dbReference>
<dbReference type="Proteomes" id="UP000000362">
    <property type="component" value="Chromosome"/>
</dbReference>
<dbReference type="HOGENOM" id="CLU_2585460_0_0_9"/>
<accession>Q03WS0</accession>
<evidence type="ECO:0000313" key="1">
    <source>
        <dbReference type="EMBL" id="ABJ62352.1"/>
    </source>
</evidence>
<dbReference type="KEGG" id="lme:LEUM_1255"/>
<name>Q03WS0_LEUMM</name>
<evidence type="ECO:0000313" key="2">
    <source>
        <dbReference type="Proteomes" id="UP000000362"/>
    </source>
</evidence>
<gene>
    <name evidence="1" type="ordered locus">LEUM_1255</name>
</gene>
<proteinExistence type="predicted"/>
<protein>
    <submittedName>
        <fullName evidence="1">Uncharacterized protein</fullName>
    </submittedName>
</protein>
<dbReference type="RefSeq" id="WP_011679976.1">
    <property type="nucleotide sequence ID" value="NC_008531.1"/>
</dbReference>
<dbReference type="GeneID" id="29576160"/>
<reference evidence="1 2" key="1">
    <citation type="journal article" date="2006" name="Proc. Natl. Acad. Sci. U.S.A.">
        <title>Comparative genomics of the lactic acid bacteria.</title>
        <authorList>
            <person name="Makarova K."/>
            <person name="Slesarev A."/>
            <person name="Wolf Y."/>
            <person name="Sorokin A."/>
            <person name="Mirkin B."/>
            <person name="Koonin E."/>
            <person name="Pavlov A."/>
            <person name="Pavlova N."/>
            <person name="Karamychev V."/>
            <person name="Polouchine N."/>
            <person name="Shakhova V."/>
            <person name="Grigoriev I."/>
            <person name="Lou Y."/>
            <person name="Rohksar D."/>
            <person name="Lucas S."/>
            <person name="Huang K."/>
            <person name="Goodstein D.M."/>
            <person name="Hawkins T."/>
            <person name="Plengvidhya V."/>
            <person name="Welker D."/>
            <person name="Hughes J."/>
            <person name="Goh Y."/>
            <person name="Benson A."/>
            <person name="Baldwin K."/>
            <person name="Lee J.H."/>
            <person name="Diaz-Muniz I."/>
            <person name="Dosti B."/>
            <person name="Smeianov V."/>
            <person name="Wechter W."/>
            <person name="Barabote R."/>
            <person name="Lorca G."/>
            <person name="Altermann E."/>
            <person name="Barrangou R."/>
            <person name="Ganesan B."/>
            <person name="Xie Y."/>
            <person name="Rawsthorne H."/>
            <person name="Tamir D."/>
            <person name="Parker C."/>
            <person name="Breidt F."/>
            <person name="Broadbent J."/>
            <person name="Hutkins R."/>
            <person name="O'Sullivan D."/>
            <person name="Steele J."/>
            <person name="Unlu G."/>
            <person name="Saier M."/>
            <person name="Klaenhammer T."/>
            <person name="Richardson P."/>
            <person name="Kozyavkin S."/>
            <person name="Weimer B."/>
            <person name="Mills D."/>
        </authorList>
    </citation>
    <scope>NUCLEOTIDE SEQUENCE [LARGE SCALE GENOMIC DNA]</scope>
    <source>
        <strain evidence="2">ATCC 8293 / DSM 20343 / BCRC 11652 / CCM 1803 / JCM 6124 / NCDO 523 / NBRC 100496 / NCIMB 8023 / NCTC 12954 / NRRL B-1118 / 37Y</strain>
    </source>
</reference>
<dbReference type="EnsemblBacteria" id="ABJ62352">
    <property type="protein sequence ID" value="ABJ62352"/>
    <property type="gene ID" value="LEUM_1255"/>
</dbReference>